<accession>A0A561XAQ3</accession>
<dbReference type="Gene3D" id="3.10.450.40">
    <property type="match status" value="1"/>
</dbReference>
<proteinExistence type="predicted"/>
<organism evidence="1 2">
    <name type="scientific">Acidovorax delafieldii</name>
    <name type="common">Pseudomonas delafieldii</name>
    <dbReference type="NCBI Taxonomy" id="47920"/>
    <lineage>
        <taxon>Bacteria</taxon>
        <taxon>Pseudomonadati</taxon>
        <taxon>Pseudomonadota</taxon>
        <taxon>Betaproteobacteria</taxon>
        <taxon>Burkholderiales</taxon>
        <taxon>Comamonadaceae</taxon>
        <taxon>Acidovorax</taxon>
    </lineage>
</organism>
<dbReference type="Proteomes" id="UP000321485">
    <property type="component" value="Unassembled WGS sequence"/>
</dbReference>
<protein>
    <submittedName>
        <fullName evidence="1">Uncharacterized protein</fullName>
    </submittedName>
</protein>
<evidence type="ECO:0000313" key="2">
    <source>
        <dbReference type="Proteomes" id="UP000321485"/>
    </source>
</evidence>
<dbReference type="AlphaFoldDB" id="A0A561XAQ3"/>
<reference evidence="1 2" key="1">
    <citation type="journal article" date="2015" name="Stand. Genomic Sci.">
        <title>Genomic Encyclopedia of Bacterial and Archaeal Type Strains, Phase III: the genomes of soil and plant-associated and newly described type strains.</title>
        <authorList>
            <person name="Whitman W.B."/>
            <person name="Woyke T."/>
            <person name="Klenk H.P."/>
            <person name="Zhou Y."/>
            <person name="Lilburn T.G."/>
            <person name="Beck B.J."/>
            <person name="De Vos P."/>
            <person name="Vandamme P."/>
            <person name="Eisen J.A."/>
            <person name="Garrity G."/>
            <person name="Hugenholtz P."/>
            <person name="Kyrpides N.C."/>
        </authorList>
    </citation>
    <scope>NUCLEOTIDE SEQUENCE [LARGE SCALE GENOMIC DNA]</scope>
    <source>
        <strain evidence="1 2">DSM 64</strain>
    </source>
</reference>
<name>A0A561XAQ3_ACIDE</name>
<evidence type="ECO:0000313" key="1">
    <source>
        <dbReference type="EMBL" id="TWG33195.1"/>
    </source>
</evidence>
<dbReference type="RefSeq" id="WP_146872187.1">
    <property type="nucleotide sequence ID" value="NZ_VJWE01000018.1"/>
</dbReference>
<comment type="caution">
    <text evidence="1">The sequence shown here is derived from an EMBL/GenBank/DDBJ whole genome shotgun (WGS) entry which is preliminary data.</text>
</comment>
<dbReference type="EMBL" id="VJWE01000018">
    <property type="protein sequence ID" value="TWG33195.1"/>
    <property type="molecule type" value="Genomic_DNA"/>
</dbReference>
<dbReference type="GeneID" id="51113307"/>
<sequence>MPSRIPVHIDGQDFPSINKASLFYREILHRHQPGQSISDPDQHEIRRLIQSAQQTPQHPASDAQIRVIQGKYGRHCFAVRDKERSLQTISIVRSVRQCVCTKEVPSSNAQSQPFVA</sequence>
<gene>
    <name evidence="1" type="ORF">ATF69_4269</name>
</gene>